<evidence type="ECO:0000313" key="2">
    <source>
        <dbReference type="Proteomes" id="UP000094389"/>
    </source>
</evidence>
<dbReference type="GeneID" id="30990477"/>
<accession>A0A1E4RTK5</accession>
<keyword evidence="2" id="KW-1185">Reference proteome</keyword>
<evidence type="ECO:0000313" key="1">
    <source>
        <dbReference type="EMBL" id="ODV70603.1"/>
    </source>
</evidence>
<dbReference type="Proteomes" id="UP000094389">
    <property type="component" value="Unassembled WGS sequence"/>
</dbReference>
<dbReference type="RefSeq" id="XP_020067642.1">
    <property type="nucleotide sequence ID" value="XM_020216081.1"/>
</dbReference>
<organism evidence="1 2">
    <name type="scientific">Cyberlindnera jadinii (strain ATCC 18201 / CBS 1600 / BCRC 20928 / JCM 3617 / NBRC 0987 / NRRL Y-1542)</name>
    <name type="common">Torula yeast</name>
    <name type="synonym">Candida utilis</name>
    <dbReference type="NCBI Taxonomy" id="983966"/>
    <lineage>
        <taxon>Eukaryota</taxon>
        <taxon>Fungi</taxon>
        <taxon>Dikarya</taxon>
        <taxon>Ascomycota</taxon>
        <taxon>Saccharomycotina</taxon>
        <taxon>Saccharomycetes</taxon>
        <taxon>Phaffomycetales</taxon>
        <taxon>Phaffomycetaceae</taxon>
        <taxon>Cyberlindnera</taxon>
    </lineage>
</organism>
<dbReference type="EMBL" id="KV453966">
    <property type="protein sequence ID" value="ODV70603.1"/>
    <property type="molecule type" value="Genomic_DNA"/>
</dbReference>
<gene>
    <name evidence="1" type="ORF">CYBJADRAFT_170132</name>
</gene>
<proteinExistence type="predicted"/>
<sequence length="92" mass="10520">MTINGRLFDRIDGLIAQENGKEKLAETHTLDPTLATNLHLELIKSFFQDDEEDNKHEACIRKIGEFLSQNDRYAQLLNTTGEIVQEEITEMG</sequence>
<protein>
    <submittedName>
        <fullName evidence="1">Uncharacterized protein</fullName>
    </submittedName>
</protein>
<reference evidence="1 2" key="1">
    <citation type="journal article" date="2016" name="Proc. Natl. Acad. Sci. U.S.A.">
        <title>Comparative genomics of biotechnologically important yeasts.</title>
        <authorList>
            <person name="Riley R."/>
            <person name="Haridas S."/>
            <person name="Wolfe K.H."/>
            <person name="Lopes M.R."/>
            <person name="Hittinger C.T."/>
            <person name="Goeker M."/>
            <person name="Salamov A.A."/>
            <person name="Wisecaver J.H."/>
            <person name="Long T.M."/>
            <person name="Calvey C.H."/>
            <person name="Aerts A.L."/>
            <person name="Barry K.W."/>
            <person name="Choi C."/>
            <person name="Clum A."/>
            <person name="Coughlan A.Y."/>
            <person name="Deshpande S."/>
            <person name="Douglass A.P."/>
            <person name="Hanson S.J."/>
            <person name="Klenk H.-P."/>
            <person name="LaButti K.M."/>
            <person name="Lapidus A."/>
            <person name="Lindquist E.A."/>
            <person name="Lipzen A.M."/>
            <person name="Meier-Kolthoff J.P."/>
            <person name="Ohm R.A."/>
            <person name="Otillar R.P."/>
            <person name="Pangilinan J.L."/>
            <person name="Peng Y."/>
            <person name="Rokas A."/>
            <person name="Rosa C.A."/>
            <person name="Scheuner C."/>
            <person name="Sibirny A.A."/>
            <person name="Slot J.C."/>
            <person name="Stielow J.B."/>
            <person name="Sun H."/>
            <person name="Kurtzman C.P."/>
            <person name="Blackwell M."/>
            <person name="Grigoriev I.V."/>
            <person name="Jeffries T.W."/>
        </authorList>
    </citation>
    <scope>NUCLEOTIDE SEQUENCE [LARGE SCALE GENOMIC DNA]</scope>
    <source>
        <strain evidence="2">ATCC 18201 / CBS 1600 / BCRC 20928 / JCM 3617 / NBRC 0987 / NRRL Y-1542</strain>
    </source>
</reference>
<name>A0A1E4RTK5_CYBJN</name>
<dbReference type="AlphaFoldDB" id="A0A1E4RTK5"/>